<dbReference type="EMBL" id="MU795518">
    <property type="protein sequence ID" value="KAJ3805859.1"/>
    <property type="molecule type" value="Genomic_DNA"/>
</dbReference>
<accession>A0ACC1TMS7</accession>
<proteinExistence type="predicted"/>
<organism evidence="1 2">
    <name type="scientific">Lentinula aff. lateritia</name>
    <dbReference type="NCBI Taxonomy" id="2804960"/>
    <lineage>
        <taxon>Eukaryota</taxon>
        <taxon>Fungi</taxon>
        <taxon>Dikarya</taxon>
        <taxon>Basidiomycota</taxon>
        <taxon>Agaricomycotina</taxon>
        <taxon>Agaricomycetes</taxon>
        <taxon>Agaricomycetidae</taxon>
        <taxon>Agaricales</taxon>
        <taxon>Marasmiineae</taxon>
        <taxon>Omphalotaceae</taxon>
        <taxon>Lentinula</taxon>
    </lineage>
</organism>
<keyword evidence="2" id="KW-1185">Reference proteome</keyword>
<evidence type="ECO:0000313" key="1">
    <source>
        <dbReference type="EMBL" id="KAJ3805859.1"/>
    </source>
</evidence>
<reference evidence="1" key="1">
    <citation type="submission" date="2022-09" db="EMBL/GenBank/DDBJ databases">
        <title>A Global Phylogenomic Analysis of the Shiitake Genus Lentinula.</title>
        <authorList>
            <consortium name="DOE Joint Genome Institute"/>
            <person name="Sierra-Patev S."/>
            <person name="Min B."/>
            <person name="Naranjo-Ortiz M."/>
            <person name="Looney B."/>
            <person name="Konkel Z."/>
            <person name="Slot J.C."/>
            <person name="Sakamoto Y."/>
            <person name="Steenwyk J.L."/>
            <person name="Rokas A."/>
            <person name="Carro J."/>
            <person name="Camarero S."/>
            <person name="Ferreira P."/>
            <person name="Molpeceres G."/>
            <person name="Ruiz-Duenas F.J."/>
            <person name="Serrano A."/>
            <person name="Henrissat B."/>
            <person name="Drula E."/>
            <person name="Hughes K.W."/>
            <person name="Mata J.L."/>
            <person name="Ishikawa N.K."/>
            <person name="Vargas-Isla R."/>
            <person name="Ushijima S."/>
            <person name="Smith C.A."/>
            <person name="Ahrendt S."/>
            <person name="Andreopoulos W."/>
            <person name="He G."/>
            <person name="Labutti K."/>
            <person name="Lipzen A."/>
            <person name="Ng V."/>
            <person name="Riley R."/>
            <person name="Sandor L."/>
            <person name="Barry K."/>
            <person name="Martinez A.T."/>
            <person name="Xiao Y."/>
            <person name="Gibbons J.G."/>
            <person name="Terashima K."/>
            <person name="Grigoriev I.V."/>
            <person name="Hibbett D.S."/>
        </authorList>
    </citation>
    <scope>NUCLEOTIDE SEQUENCE</scope>
    <source>
        <strain evidence="1">TMI1499</strain>
    </source>
</reference>
<sequence length="436" mass="48509">MDHDRNFHHPMSYPDQHPGPSPPGQPHLTYNPITPTSFYDDTPLSGNNQNRYLSAMPSPSAHAHQTPSPSGTLQQPQDTTGSSPVPTSAPSMRVTPVVDPTIVDSLAKDFSLPDTQRKILQNYLQFGSAGSGLSKPDMLARLYDMAVNFSLFNQIPKDSEEESKSMRGLFKDIRIRLQQTFSITSTQNKSIRLVAMDKIYDPLRSCYRGVDDDVFDYIKSHADEMMFSNIFGNPAYEQALGKAIKKVSSSVRNAFRQHLRDGVANGTNAVDFTHSMNKIYRRAGGPHFNEQILLLRNVLLRRFIVDNPSAVWLEEDGLDMVPAEADSENFSPSPETQEQPAKKRKKTLKTAAGGRVPKGQDFWSLVDAWFIPKRKEFGEKLTDPRWRALLDDYVSFDEGGFNRTSSSNTLVPSLTSTPVQVSRGGPGSAALALIMN</sequence>
<gene>
    <name evidence="1" type="ORF">F5876DRAFT_81324</name>
</gene>
<protein>
    <submittedName>
        <fullName evidence="1">Uncharacterized protein</fullName>
    </submittedName>
</protein>
<comment type="caution">
    <text evidence="1">The sequence shown here is derived from an EMBL/GenBank/DDBJ whole genome shotgun (WGS) entry which is preliminary data.</text>
</comment>
<name>A0ACC1TMS7_9AGAR</name>
<evidence type="ECO:0000313" key="2">
    <source>
        <dbReference type="Proteomes" id="UP001163835"/>
    </source>
</evidence>
<dbReference type="Proteomes" id="UP001163835">
    <property type="component" value="Unassembled WGS sequence"/>
</dbReference>